<dbReference type="GO" id="GO:0003700">
    <property type="term" value="F:DNA-binding transcription factor activity"/>
    <property type="evidence" value="ECO:0007669"/>
    <property type="project" value="TreeGrafter"/>
</dbReference>
<keyword evidence="5" id="KW-1133">Transmembrane helix</keyword>
<dbReference type="AlphaFoldDB" id="A0A426XAP0"/>
<dbReference type="PROSITE" id="PS51523">
    <property type="entry name" value="ZF_HD_DIMER"/>
    <property type="match status" value="1"/>
</dbReference>
<accession>A0A426XAP0</accession>
<keyword evidence="2" id="KW-0863">Zinc-finger</keyword>
<dbReference type="Gene3D" id="1.10.10.60">
    <property type="entry name" value="Homeodomain-like"/>
    <property type="match status" value="1"/>
</dbReference>
<evidence type="ECO:0000313" key="7">
    <source>
        <dbReference type="EMBL" id="RRT36522.1"/>
    </source>
</evidence>
<feature type="compositionally biased region" description="Gly residues" evidence="4">
    <location>
        <begin position="30"/>
        <end position="56"/>
    </location>
</feature>
<evidence type="ECO:0000313" key="8">
    <source>
        <dbReference type="Proteomes" id="UP000287651"/>
    </source>
</evidence>
<dbReference type="NCBIfam" id="TIGR01566">
    <property type="entry name" value="ZF_HD_prot_N"/>
    <property type="match status" value="1"/>
</dbReference>
<dbReference type="PANTHER" id="PTHR31948">
    <property type="entry name" value="ZINC-FINGER HOMEODOMAIN PROTEIN 2"/>
    <property type="match status" value="1"/>
</dbReference>
<feature type="transmembrane region" description="Helical" evidence="5">
    <location>
        <begin position="326"/>
        <end position="353"/>
    </location>
</feature>
<name>A0A426XAP0_ENSVE</name>
<feature type="transmembrane region" description="Helical" evidence="5">
    <location>
        <begin position="299"/>
        <end position="320"/>
    </location>
</feature>
<dbReference type="GO" id="GO:0050793">
    <property type="term" value="P:regulation of developmental process"/>
    <property type="evidence" value="ECO:0007669"/>
    <property type="project" value="TreeGrafter"/>
</dbReference>
<dbReference type="InterPro" id="IPR006456">
    <property type="entry name" value="ZF_HD_homeobox_Cys/His_dimer"/>
</dbReference>
<feature type="domain" description="ZF-HD dimerization-type" evidence="6">
    <location>
        <begin position="66"/>
        <end position="115"/>
    </location>
</feature>
<evidence type="ECO:0000256" key="1">
    <source>
        <dbReference type="ARBA" id="ARBA00022723"/>
    </source>
</evidence>
<feature type="region of interest" description="Disordered" evidence="4">
    <location>
        <begin position="1"/>
        <end position="56"/>
    </location>
</feature>
<keyword evidence="3" id="KW-0862">Zinc</keyword>
<feature type="region of interest" description="Disordered" evidence="4">
    <location>
        <begin position="180"/>
        <end position="231"/>
    </location>
</feature>
<sequence length="439" mass="45706">MDFDDHDETEEEMGLPVGSSYETPMPNSPRGGGGTRMGSGAGGEGEVAGLGSGNRKVGGGAEGGRYRECLKNHAVGIGGHAVDGCGEFLAAGEEGTLDALRCAACSCHRNFHRKEAEGGEGGRGGGGALEVAGYHHQFSPFYRTAAGYLHHHQPTHHPHMAAMPVAAAAGQHHRPLPLALPSTSGGGGGGWHSRDDQDDVSNPMIGSGGGGGGYAAGGGMGASGSGSHRKRFRTKFTQEQKDKMLAFAERVGSGCTTTSTPWVRNPSHSPCTTATAICRLFSTTSEFGSVPAAPSLSRCLLLPLVFVIFGLVALPFLLSFSLPVSVYIFSMVVVVVLFLLSNSGIMVVGYACVGEMKWVFGTNECGLRDGVGEQQEEGLQLLLVTAGRIGGDELCFRAAGDRGEDRGCNQSITRSVLLDSSPLSSLSYTTLVKADKREE</sequence>
<evidence type="ECO:0000256" key="4">
    <source>
        <dbReference type="SAM" id="MobiDB-lite"/>
    </source>
</evidence>
<keyword evidence="1" id="KW-0479">Metal-binding</keyword>
<organism evidence="7 8">
    <name type="scientific">Ensete ventricosum</name>
    <name type="common">Abyssinian banana</name>
    <name type="synonym">Musa ensete</name>
    <dbReference type="NCBI Taxonomy" id="4639"/>
    <lineage>
        <taxon>Eukaryota</taxon>
        <taxon>Viridiplantae</taxon>
        <taxon>Streptophyta</taxon>
        <taxon>Embryophyta</taxon>
        <taxon>Tracheophyta</taxon>
        <taxon>Spermatophyta</taxon>
        <taxon>Magnoliopsida</taxon>
        <taxon>Liliopsida</taxon>
        <taxon>Zingiberales</taxon>
        <taxon>Musaceae</taxon>
        <taxon>Ensete</taxon>
    </lineage>
</organism>
<dbReference type="GO" id="GO:0005634">
    <property type="term" value="C:nucleus"/>
    <property type="evidence" value="ECO:0007669"/>
    <property type="project" value="TreeGrafter"/>
</dbReference>
<dbReference type="EMBL" id="AMZH03023480">
    <property type="protein sequence ID" value="RRT36522.1"/>
    <property type="molecule type" value="Genomic_DNA"/>
</dbReference>
<evidence type="ECO:0000256" key="3">
    <source>
        <dbReference type="ARBA" id="ARBA00022833"/>
    </source>
</evidence>
<keyword evidence="5" id="KW-0472">Membrane</keyword>
<dbReference type="Pfam" id="PF04770">
    <property type="entry name" value="ZF-HD_dimer"/>
    <property type="match status" value="1"/>
</dbReference>
<dbReference type="Proteomes" id="UP000287651">
    <property type="component" value="Unassembled WGS sequence"/>
</dbReference>
<comment type="caution">
    <text evidence="7">The sequence shown here is derived from an EMBL/GenBank/DDBJ whole genome shotgun (WGS) entry which is preliminary data.</text>
</comment>
<dbReference type="PANTHER" id="PTHR31948:SF140">
    <property type="entry name" value="ZINC-FINGER HOMEODOMAIN PROTEIN 2"/>
    <property type="match status" value="1"/>
</dbReference>
<evidence type="ECO:0000256" key="5">
    <source>
        <dbReference type="SAM" id="Phobius"/>
    </source>
</evidence>
<proteinExistence type="predicted"/>
<gene>
    <name evidence="7" type="ORF">B296_00056126</name>
</gene>
<evidence type="ECO:0000256" key="2">
    <source>
        <dbReference type="ARBA" id="ARBA00022771"/>
    </source>
</evidence>
<protein>
    <recommendedName>
        <fullName evidence="6">ZF-HD dimerization-type domain-containing protein</fullName>
    </recommendedName>
</protein>
<dbReference type="GO" id="GO:0000976">
    <property type="term" value="F:transcription cis-regulatory region binding"/>
    <property type="evidence" value="ECO:0007669"/>
    <property type="project" value="TreeGrafter"/>
</dbReference>
<reference evidence="7 8" key="1">
    <citation type="journal article" date="2014" name="Agronomy (Basel)">
        <title>A Draft Genome Sequence for Ensete ventricosum, the Drought-Tolerant Tree Against Hunger.</title>
        <authorList>
            <person name="Harrison J."/>
            <person name="Moore K.A."/>
            <person name="Paszkiewicz K."/>
            <person name="Jones T."/>
            <person name="Grant M."/>
            <person name="Ambacheew D."/>
            <person name="Muzemil S."/>
            <person name="Studholme D.J."/>
        </authorList>
    </citation>
    <scope>NUCLEOTIDE SEQUENCE [LARGE SCALE GENOMIC DNA]</scope>
</reference>
<evidence type="ECO:0000259" key="6">
    <source>
        <dbReference type="PROSITE" id="PS51523"/>
    </source>
</evidence>
<dbReference type="GO" id="GO:0008270">
    <property type="term" value="F:zinc ion binding"/>
    <property type="evidence" value="ECO:0007669"/>
    <property type="project" value="UniProtKB-KW"/>
</dbReference>
<feature type="compositionally biased region" description="Gly residues" evidence="4">
    <location>
        <begin position="206"/>
        <end position="224"/>
    </location>
</feature>
<feature type="compositionally biased region" description="Acidic residues" evidence="4">
    <location>
        <begin position="1"/>
        <end position="13"/>
    </location>
</feature>
<keyword evidence="5" id="KW-0812">Transmembrane</keyword>